<dbReference type="PANTHER" id="PTHR43152:SF3">
    <property type="entry name" value="UVRABC SYSTEM PROTEIN A"/>
    <property type="match status" value="1"/>
</dbReference>
<keyword evidence="11" id="KW-0267">Excision nuclease</keyword>
<dbReference type="PROSITE" id="PS00211">
    <property type="entry name" value="ABC_TRANSPORTER_1"/>
    <property type="match status" value="3"/>
</dbReference>
<keyword evidence="3" id="KW-0479">Metal-binding</keyword>
<dbReference type="Pfam" id="PF17755">
    <property type="entry name" value="UvrA_DNA-bind"/>
    <property type="match status" value="2"/>
</dbReference>
<evidence type="ECO:0000256" key="14">
    <source>
        <dbReference type="ARBA" id="ARBA00038000"/>
    </source>
</evidence>
<dbReference type="GO" id="GO:0005737">
    <property type="term" value="C:cytoplasm"/>
    <property type="evidence" value="ECO:0007669"/>
    <property type="project" value="UniProtKB-SubCell"/>
</dbReference>
<evidence type="ECO:0000313" key="20">
    <source>
        <dbReference type="Proteomes" id="UP000777784"/>
    </source>
</evidence>
<evidence type="ECO:0000256" key="1">
    <source>
        <dbReference type="ARBA" id="ARBA00004496"/>
    </source>
</evidence>
<gene>
    <name evidence="19" type="primary">uvrA</name>
    <name evidence="19" type="ORF">KJ970_00125</name>
</gene>
<feature type="region of interest" description="Disordered" evidence="17">
    <location>
        <begin position="794"/>
        <end position="832"/>
    </location>
</feature>
<keyword evidence="7" id="KW-0228">DNA excision</keyword>
<keyword evidence="12" id="KW-0238">DNA-binding</keyword>
<evidence type="ECO:0000256" key="12">
    <source>
        <dbReference type="ARBA" id="ARBA00023125"/>
    </source>
</evidence>
<dbReference type="PANTHER" id="PTHR43152">
    <property type="entry name" value="UVRABC SYSTEM PROTEIN A"/>
    <property type="match status" value="1"/>
</dbReference>
<feature type="domain" description="ABC transporter" evidence="18">
    <location>
        <begin position="469"/>
        <end position="796"/>
    </location>
</feature>
<keyword evidence="6" id="KW-0227">DNA damage</keyword>
<evidence type="ECO:0000256" key="5">
    <source>
        <dbReference type="ARBA" id="ARBA00022741"/>
    </source>
</evidence>
<evidence type="ECO:0000256" key="9">
    <source>
        <dbReference type="ARBA" id="ARBA00022833"/>
    </source>
</evidence>
<keyword evidence="9" id="KW-0862">Zinc</keyword>
<evidence type="ECO:0000256" key="4">
    <source>
        <dbReference type="ARBA" id="ARBA00022737"/>
    </source>
</evidence>
<protein>
    <recommendedName>
        <fullName evidence="15">UvrABC system protein A</fullName>
    </recommendedName>
    <alternativeName>
        <fullName evidence="16">Excinuclease ABC subunit A</fullName>
    </alternativeName>
</protein>
<dbReference type="InterPro" id="IPR041552">
    <property type="entry name" value="UvrA_DNA-bd"/>
</dbReference>
<dbReference type="InterPro" id="IPR004602">
    <property type="entry name" value="UvrA"/>
</dbReference>
<organism evidence="19 20">
    <name type="scientific">Eiseniibacteriota bacterium</name>
    <dbReference type="NCBI Taxonomy" id="2212470"/>
    <lineage>
        <taxon>Bacteria</taxon>
        <taxon>Candidatus Eiseniibacteriota</taxon>
    </lineage>
</organism>
<dbReference type="GO" id="GO:0016887">
    <property type="term" value="F:ATP hydrolysis activity"/>
    <property type="evidence" value="ECO:0007669"/>
    <property type="project" value="InterPro"/>
</dbReference>
<dbReference type="GO" id="GO:0005524">
    <property type="term" value="F:ATP binding"/>
    <property type="evidence" value="ECO:0007669"/>
    <property type="project" value="UniProtKB-KW"/>
</dbReference>
<keyword evidence="2" id="KW-0963">Cytoplasm</keyword>
<dbReference type="PROSITE" id="PS50893">
    <property type="entry name" value="ABC_TRANSPORTER_2"/>
    <property type="match status" value="2"/>
</dbReference>
<dbReference type="InterPro" id="IPR017871">
    <property type="entry name" value="ABC_transporter-like_CS"/>
</dbReference>
<dbReference type="InterPro" id="IPR027417">
    <property type="entry name" value="P-loop_NTPase"/>
</dbReference>
<keyword evidence="5" id="KW-0547">Nucleotide-binding</keyword>
<evidence type="ECO:0000256" key="16">
    <source>
        <dbReference type="ARBA" id="ARBA00042156"/>
    </source>
</evidence>
<dbReference type="SUPFAM" id="SSF52540">
    <property type="entry name" value="P-loop containing nucleoside triphosphate hydrolases"/>
    <property type="match status" value="4"/>
</dbReference>
<dbReference type="CDD" id="cd03270">
    <property type="entry name" value="ABC_UvrA_I"/>
    <property type="match status" value="1"/>
</dbReference>
<dbReference type="GO" id="GO:0009380">
    <property type="term" value="C:excinuclease repair complex"/>
    <property type="evidence" value="ECO:0007669"/>
    <property type="project" value="InterPro"/>
</dbReference>
<dbReference type="Proteomes" id="UP000777784">
    <property type="component" value="Unassembled WGS sequence"/>
</dbReference>
<comment type="similarity">
    <text evidence="14">Belongs to the ABC transporter superfamily. UvrA family.</text>
</comment>
<keyword evidence="13" id="KW-0234">DNA repair</keyword>
<dbReference type="GO" id="GO:0006289">
    <property type="term" value="P:nucleotide-excision repair"/>
    <property type="evidence" value="ECO:0007669"/>
    <property type="project" value="InterPro"/>
</dbReference>
<proteinExistence type="inferred from homology"/>
<keyword evidence="8" id="KW-0863">Zinc-finger</keyword>
<comment type="caution">
    <text evidence="19">The sequence shown here is derived from an EMBL/GenBank/DDBJ whole genome shotgun (WGS) entry which is preliminary data.</text>
</comment>
<evidence type="ECO:0000256" key="17">
    <source>
        <dbReference type="SAM" id="MobiDB-lite"/>
    </source>
</evidence>
<evidence type="ECO:0000256" key="10">
    <source>
        <dbReference type="ARBA" id="ARBA00022840"/>
    </source>
</evidence>
<evidence type="ECO:0000256" key="15">
    <source>
        <dbReference type="ARBA" id="ARBA00039316"/>
    </source>
</evidence>
<keyword evidence="4" id="KW-0677">Repeat</keyword>
<feature type="domain" description="ABC transporter" evidence="18">
    <location>
        <begin position="1012"/>
        <end position="1294"/>
    </location>
</feature>
<evidence type="ECO:0000256" key="3">
    <source>
        <dbReference type="ARBA" id="ARBA00022723"/>
    </source>
</evidence>
<name>A0A948W4T6_UNCEI</name>
<dbReference type="InterPro" id="IPR003439">
    <property type="entry name" value="ABC_transporter-like_ATP-bd"/>
</dbReference>
<evidence type="ECO:0000313" key="19">
    <source>
        <dbReference type="EMBL" id="MBU2689305.1"/>
    </source>
</evidence>
<sequence length="1649" mass="180494">MKKLTIRSAREHNLKSVDVDIPHDSLVVITGVSGSGKSSLAFDTIYREGQRRYLSSLSSYARQYLGKLGKPDFERIDGLSPAISLDQKTVVRNPRSTVGTLSGITDILRLLFSRLGDCEPGTSSSSFSFNSPKGACPVCKGLGVEDRIIPDLLVLDNTKTIREGALVLTTPTGYLVYSQVTLDVLNTVCRAHGFSIDIPWKDLTDDQLHVILNGSDKIKIPYGKHPLESRLKWAAFTAKPREEGYYKGILPVMEDILKRDRNNNILRFVRSVKCRGCGGRRLNVDVLKITCFGRNIAALSALTIDELHSYFAQIKLSEKESPIGRPLVEQLLERSGMLRRLRLGYLTVDRESTTLSAGEAQRIRLTSIVGSRLQGILYILDEPSVGLHPVDHQSLLEILKQLRDSGNTVLVVEHDEETMRHADWLIDIGPRAGSLGGEILFEGAPKNIPAKIAASKSETLPYLLGAKQITIPDKVRTGAGEIKILGAGEFNLKNIDVRFKTAAFNVVTGVSGAGKSTLVNRTLAFKLKECAGEAAVKYHHIEGLEQIDKLIEIDQAPIGRTPRSNPATYTKLFDLIRDLFSRQSAAKELGFDKGRFSFNVKGGRCERCQGAGVQQIGMHFLNDVSVTCEECGGKRFDESTLSVLYRGKNIHDVLEMPVEEAARFFVDAERIMHYLDTLLDVGLGYIKLGQPSTTLSGGEAQRIKLAAQLARPATGRTLYILNEPTTGLHSADIVVLLKAINRLIDAGNTVIAIEHNIDFIKSADWAVDLGPGSGKEGGRVVFMGLPMEMADSKESLTGRALKESGSRRPIQEGTDDGKTDGRGRTGAGPKKNMEIRGAAAHNLQSIDVDIPHEKLTVITGVSGSGKSSLAFDTVYAQCRRKFSESLSTQARRYLTKLPTPPVEETLGLNAAIAIQQQRGRDNPRSIIATVTEIYDVYRLLFSRAGMACGTSTDFPAGAFSFNHHLGSCMECRGLGVKIGCSPEALVSHPGRSLLDGALDGSKTGRFYGERGGRYLAILETVGKERGIDYTAPFNALSSEALEIALYGTGATVWNVVWKFNRKGRIGEHAWDTPWLGFCTYVEQEYARVHADHRGEQMLPLMKDILCPTCQGKRLSPEILKVEFAGRNISELCAMTVTGTISFLKDLAAEPAAHSVTNRQMLITEEIRREIAERLEPINQVGLGYLTLDRKTSSLSGGELQRLLLATQLRSGLCRVTYVLDEPTVGLHERDTQKLLGVLKRLRDEGNTVLIVEHDEQVIRSADHIIDMGPGAGSLGGHIVAAGDLPSIESHPNSLTGRYLSGKKKIGRLAKKHALEEGFEIKGAHANNLKNIDVKIPKSCVIAITGVSGSGKSSLAFDVITESFIRNRPVKCQGYEGFDQFARIIGIDQTPIGISPLSNPATYCGLFDKIRELFAQTEPSRNLGYKKGHFSFNSKGGRCEICRGMGHQKIEMGFLSDIWVPCEDCGGQRYNRETLEIRYRNRNIFEVLQTTIDEAKEIFFDSPGLKLPLDILDSVGLGYLTLGQPSNTLSGGEAQRLKLATELIKSTVSRSANNGGDNIYIFDEPTTGLHFQDVDRLVGIFSELAAKGHTVLIVEHNMDIIRNADWIIDLGPEGGDGGGAIVVSGTVDEVMSCDESWTGWALREGSVRRG</sequence>
<dbReference type="NCBIfam" id="TIGR00630">
    <property type="entry name" value="uvra"/>
    <property type="match status" value="2"/>
</dbReference>
<dbReference type="GO" id="GO:0008270">
    <property type="term" value="F:zinc ion binding"/>
    <property type="evidence" value="ECO:0007669"/>
    <property type="project" value="UniProtKB-KW"/>
</dbReference>
<evidence type="ECO:0000256" key="11">
    <source>
        <dbReference type="ARBA" id="ARBA00022881"/>
    </source>
</evidence>
<keyword evidence="10" id="KW-0067">ATP-binding</keyword>
<evidence type="ECO:0000256" key="6">
    <source>
        <dbReference type="ARBA" id="ARBA00022763"/>
    </source>
</evidence>
<dbReference type="GO" id="GO:0003677">
    <property type="term" value="F:DNA binding"/>
    <property type="evidence" value="ECO:0007669"/>
    <property type="project" value="UniProtKB-KW"/>
</dbReference>
<reference evidence="19" key="1">
    <citation type="submission" date="2021-05" db="EMBL/GenBank/DDBJ databases">
        <title>Energy efficiency and biological interactions define the core microbiome of deep oligotrophic groundwater.</title>
        <authorList>
            <person name="Mehrshad M."/>
            <person name="Lopez-Fernandez M."/>
            <person name="Bell E."/>
            <person name="Bernier-Latmani R."/>
            <person name="Bertilsson S."/>
            <person name="Dopson M."/>
        </authorList>
    </citation>
    <scope>NUCLEOTIDE SEQUENCE</scope>
    <source>
        <strain evidence="19">Modern_marine.mb.64</strain>
    </source>
</reference>
<feature type="compositionally biased region" description="Basic and acidic residues" evidence="17">
    <location>
        <begin position="794"/>
        <end position="823"/>
    </location>
</feature>
<evidence type="ECO:0000256" key="7">
    <source>
        <dbReference type="ARBA" id="ARBA00022769"/>
    </source>
</evidence>
<dbReference type="Gene3D" id="3.40.50.300">
    <property type="entry name" value="P-loop containing nucleotide triphosphate hydrolases"/>
    <property type="match status" value="4"/>
</dbReference>
<dbReference type="SMART" id="SM00382">
    <property type="entry name" value="AAA"/>
    <property type="match status" value="4"/>
</dbReference>
<comment type="subcellular location">
    <subcellularLocation>
        <location evidence="1">Cytoplasm</location>
    </subcellularLocation>
</comment>
<dbReference type="Gene3D" id="1.20.1580.10">
    <property type="entry name" value="ABC transporter ATPase like domain"/>
    <property type="match status" value="4"/>
</dbReference>
<dbReference type="Gene3D" id="1.10.8.280">
    <property type="entry name" value="ABC transporter ATPase domain-like"/>
    <property type="match status" value="2"/>
</dbReference>
<evidence type="ECO:0000256" key="8">
    <source>
        <dbReference type="ARBA" id="ARBA00022771"/>
    </source>
</evidence>
<evidence type="ECO:0000259" key="18">
    <source>
        <dbReference type="PROSITE" id="PS50893"/>
    </source>
</evidence>
<evidence type="ECO:0000256" key="13">
    <source>
        <dbReference type="ARBA" id="ARBA00023204"/>
    </source>
</evidence>
<dbReference type="Pfam" id="PF00005">
    <property type="entry name" value="ABC_tran"/>
    <property type="match status" value="1"/>
</dbReference>
<dbReference type="GO" id="GO:0004518">
    <property type="term" value="F:nuclease activity"/>
    <property type="evidence" value="ECO:0007669"/>
    <property type="project" value="UniProtKB-KW"/>
</dbReference>
<accession>A0A948W4T6</accession>
<dbReference type="EMBL" id="JAHJDP010000002">
    <property type="protein sequence ID" value="MBU2689305.1"/>
    <property type="molecule type" value="Genomic_DNA"/>
</dbReference>
<evidence type="ECO:0000256" key="2">
    <source>
        <dbReference type="ARBA" id="ARBA00022490"/>
    </source>
</evidence>
<dbReference type="InterPro" id="IPR003593">
    <property type="entry name" value="AAA+_ATPase"/>
</dbReference>